<feature type="region of interest" description="Disordered" evidence="2">
    <location>
        <begin position="43"/>
        <end position="66"/>
    </location>
</feature>
<organism evidence="5 6">
    <name type="scientific">Chryseolinea lacunae</name>
    <dbReference type="NCBI Taxonomy" id="2801331"/>
    <lineage>
        <taxon>Bacteria</taxon>
        <taxon>Pseudomonadati</taxon>
        <taxon>Bacteroidota</taxon>
        <taxon>Cytophagia</taxon>
        <taxon>Cytophagales</taxon>
        <taxon>Fulvivirgaceae</taxon>
        <taxon>Chryseolinea</taxon>
    </lineage>
</organism>
<dbReference type="Proteomes" id="UP000613030">
    <property type="component" value="Unassembled WGS sequence"/>
</dbReference>
<name>A0ABS1L2K9_9BACT</name>
<keyword evidence="6" id="KW-1185">Reference proteome</keyword>
<protein>
    <recommendedName>
        <fullName evidence="4">Protein SirB1 N-terminal domain-containing protein</fullName>
    </recommendedName>
</protein>
<gene>
    <name evidence="5" type="ORF">JI741_32270</name>
</gene>
<accession>A0ABS1L2K9</accession>
<evidence type="ECO:0000259" key="4">
    <source>
        <dbReference type="Pfam" id="PF13369"/>
    </source>
</evidence>
<evidence type="ECO:0000256" key="2">
    <source>
        <dbReference type="SAM" id="MobiDB-lite"/>
    </source>
</evidence>
<dbReference type="InterPro" id="IPR032698">
    <property type="entry name" value="SirB1_N"/>
</dbReference>
<dbReference type="EMBL" id="JAERRB010000023">
    <property type="protein sequence ID" value="MBL0745953.1"/>
    <property type="molecule type" value="Genomic_DNA"/>
</dbReference>
<evidence type="ECO:0000256" key="3">
    <source>
        <dbReference type="SAM" id="SignalP"/>
    </source>
</evidence>
<feature type="domain" description="Protein SirB1 N-terminal" evidence="4">
    <location>
        <begin position="209"/>
        <end position="283"/>
    </location>
</feature>
<sequence length="439" mass="49401">MQAHPSCLRKAILLVCIVSSASAQIGKLELPSYQRGQPISVTTGAPAPMAPSPPRPVSISPRPANDDDADTKAILKEIEEANEAARAEKIFRGGLKTYEQARRLLEQMLLGKIPLSLKDAYYILEHAYGGLHLSYEDYTNVLRRSATFIRMWLKQNGYSLSNREALHFGIQSFLGDSLMLHGQTRDRVPAPVEMHLPFVYDFKDFMAEEDLRNSFVTKTLATGTGQCNTLPMVYLLLAEQLGVQAYLSYAPNHALIKYKSQDGAIQNYEPTTHYSITDAWYIDHMQITTNALQHHVYLDTLTKKQIVAAALLDLAQNFLQKYQVVEENFVNRCVDTAMAYFPGESNLQGWALRGDLAGAKLFYLMRKNGVRDARQVGTVVETRDAYAQLLVIDKTLRDLGWMEYSQTFNAKIDEQTKKGRLPTGQDPKAARNLFVFPKP</sequence>
<evidence type="ECO:0000313" key="5">
    <source>
        <dbReference type="EMBL" id="MBL0745953.1"/>
    </source>
</evidence>
<comment type="caution">
    <text evidence="5">The sequence shown here is derived from an EMBL/GenBank/DDBJ whole genome shotgun (WGS) entry which is preliminary data.</text>
</comment>
<evidence type="ECO:0000313" key="6">
    <source>
        <dbReference type="Proteomes" id="UP000613030"/>
    </source>
</evidence>
<proteinExistence type="inferred from homology"/>
<comment type="similarity">
    <text evidence="1">Belongs to the UPF0162 family.</text>
</comment>
<feature type="signal peptide" evidence="3">
    <location>
        <begin position="1"/>
        <end position="23"/>
    </location>
</feature>
<dbReference type="Pfam" id="PF13369">
    <property type="entry name" value="Transglut_core2"/>
    <property type="match status" value="1"/>
</dbReference>
<evidence type="ECO:0000256" key="1">
    <source>
        <dbReference type="ARBA" id="ARBA00007100"/>
    </source>
</evidence>
<keyword evidence="3" id="KW-0732">Signal</keyword>
<reference evidence="5 6" key="1">
    <citation type="submission" date="2021-01" db="EMBL/GenBank/DDBJ databases">
        <title>Chryseolinea sp. Jin1 Genome sequencing and assembly.</title>
        <authorList>
            <person name="Kim I."/>
        </authorList>
    </citation>
    <scope>NUCLEOTIDE SEQUENCE [LARGE SCALE GENOMIC DNA]</scope>
    <source>
        <strain evidence="5 6">Jin1</strain>
    </source>
</reference>
<dbReference type="RefSeq" id="WP_202016698.1">
    <property type="nucleotide sequence ID" value="NZ_JAERRB010000023.1"/>
</dbReference>
<feature type="chain" id="PRO_5046975236" description="Protein SirB1 N-terminal domain-containing protein" evidence="3">
    <location>
        <begin position="24"/>
        <end position="439"/>
    </location>
</feature>